<proteinExistence type="predicted"/>
<evidence type="ECO:0000313" key="2">
    <source>
        <dbReference type="Proteomes" id="UP000286843"/>
    </source>
</evidence>
<name>A0A3Q9RAC5_9CAUD</name>
<evidence type="ECO:0000313" key="1">
    <source>
        <dbReference type="EMBL" id="AZV01785.1"/>
    </source>
</evidence>
<sequence>MTNYQELRTEDGKLKADAIKAVKIKDISTKQAIMGHQGYSERPTPYMIQLQDQNLWLRVYTTPIGNTSVVYIKAGGHITYCETALEEALARAEDD</sequence>
<gene>
    <name evidence="1" type="primary">22</name>
    <name evidence="1" type="ORF">SEA_ARMAWEN_22</name>
</gene>
<reference evidence="1 2" key="1">
    <citation type="submission" date="2018-12" db="EMBL/GenBank/DDBJ databases">
        <authorList>
            <person name="Coleman S.T."/>
            <person name="Adewumi O.M."/>
            <person name="Alachi P."/>
            <person name="Anderson S.J."/>
            <person name="Bakarey A.S."/>
            <person name="Beyer A.R."/>
            <person name="Biederman W.H."/>
            <person name="Bollivar D.W."/>
            <person name="Butela K.A."/>
            <person name="Byrum C.A."/>
            <person name="Collins D.P."/>
            <person name="Cresawn S.G."/>
            <person name="Dougan K.E."/>
            <person name="Duffy I."/>
            <person name="Eivazova E.R."/>
            <person name="Engstrom E.M."/>
            <person name="Fallest-Strobl P.C."/>
            <person name="Godde J.S."/>
            <person name="Lee J.S."/>
            <person name="Long J.A."/>
            <person name="Mastrapaolo M.D."/>
            <person name="Mathur V."/>
            <person name="Mesich B.L."/>
            <person name="Mitchell J.C."/>
            <person name="Moore R."/>
            <person name="Pandey S."/>
            <person name="Pollack M.J."/>
            <person name="Porter M.L."/>
            <person name="Reid N.M."/>
            <person name="Salvitti L.R."/>
            <person name="Sayre B.L."/>
            <person name="Schrock T.A."/>
            <person name="Sconiers W.B."/>
            <person name="Sheehy R."/>
            <person name="Shows K.H."/>
            <person name="Sprenkle A.B."/>
            <person name="Swerdlow S.J."/>
            <person name="Theoret J.R."/>
            <person name="Thompson K.M."/>
            <person name="Tibbetts T.J."/>
            <person name="Tigges M."/>
            <person name="Van A.R."/>
            <person name="Washington J.M."/>
            <person name="Windsor E.J."/>
            <person name="Garlena R.A."/>
            <person name="Russell D.A."/>
            <person name="Pope W.H."/>
            <person name="Jacobs-Sera D."/>
            <person name="Hatfull G.F."/>
        </authorList>
    </citation>
    <scope>NUCLEOTIDE SEQUENCE [LARGE SCALE GENOMIC DNA]</scope>
</reference>
<accession>A0A3Q9RAC5</accession>
<dbReference type="EMBL" id="MK308638">
    <property type="protein sequence ID" value="AZV01785.1"/>
    <property type="molecule type" value="Genomic_DNA"/>
</dbReference>
<protein>
    <submittedName>
        <fullName evidence="1">Uncharacterized protein</fullName>
    </submittedName>
</protein>
<dbReference type="Proteomes" id="UP000286843">
    <property type="component" value="Segment"/>
</dbReference>
<organism evidence="1 2">
    <name type="scientific">Microbacterium phage ArMaWen</name>
    <dbReference type="NCBI Taxonomy" id="2500786"/>
    <lineage>
        <taxon>Viruses</taxon>
        <taxon>Duplodnaviria</taxon>
        <taxon>Heunggongvirae</taxon>
        <taxon>Uroviricota</taxon>
        <taxon>Caudoviricetes</taxon>
        <taxon>Eekayvirinae</taxon>
        <taxon>Tinytimothyvirus</taxon>
        <taxon>Tinytimothyvirus alex44</taxon>
    </lineage>
</organism>